<reference evidence="5" key="1">
    <citation type="submission" date="2021-04" db="EMBL/GenBank/DDBJ databases">
        <authorList>
            <consortium name="Wellcome Sanger Institute Data Sharing"/>
        </authorList>
    </citation>
    <scope>NUCLEOTIDE SEQUENCE [LARGE SCALE GENOMIC DNA]</scope>
</reference>
<dbReference type="InterPro" id="IPR002017">
    <property type="entry name" value="Spectrin_repeat"/>
</dbReference>
<dbReference type="FunFam" id="1.20.58.60:FF:000002">
    <property type="entry name" value="Actinin, alpha 1"/>
    <property type="match status" value="1"/>
</dbReference>
<dbReference type="Proteomes" id="UP000472265">
    <property type="component" value="Chromosome 2"/>
</dbReference>
<dbReference type="FunFam" id="1.10.418.10:FF:000001">
    <property type="entry name" value="Actinin alpha 1"/>
    <property type="match status" value="1"/>
</dbReference>
<dbReference type="FunFam" id="1.20.58.60:FF:000005">
    <property type="entry name" value="Actinin alpha 1"/>
    <property type="match status" value="1"/>
</dbReference>
<dbReference type="GeneTree" id="ENSGT00940000159343"/>
<feature type="domain" description="Calponin-homology (CH)" evidence="4">
    <location>
        <begin position="87"/>
        <end position="195"/>
    </location>
</feature>
<dbReference type="SMART" id="SM00150">
    <property type="entry name" value="SPEC"/>
    <property type="match status" value="2"/>
</dbReference>
<evidence type="ECO:0000259" key="4">
    <source>
        <dbReference type="PROSITE" id="PS50021"/>
    </source>
</evidence>
<keyword evidence="2" id="KW-0009">Actin-binding</keyword>
<protein>
    <submittedName>
        <fullName evidence="5">Actinin alpha 4</fullName>
    </submittedName>
</protein>
<gene>
    <name evidence="5" type="primary">ACTN4</name>
</gene>
<dbReference type="FunFam" id="1.20.58.60:FF:000004">
    <property type="entry name" value="Actinin alpha 1"/>
    <property type="match status" value="1"/>
</dbReference>
<keyword evidence="3" id="KW-0175">Coiled coil</keyword>
<dbReference type="Gene3D" id="1.20.58.60">
    <property type="match status" value="4"/>
</dbReference>
<dbReference type="GO" id="GO:0003779">
    <property type="term" value="F:actin binding"/>
    <property type="evidence" value="ECO:0007669"/>
    <property type="project" value="UniProtKB-KW"/>
</dbReference>
<name>A0A671WHK0_SPAAU</name>
<dbReference type="Pfam" id="PF00307">
    <property type="entry name" value="CH"/>
    <property type="match status" value="2"/>
</dbReference>
<reference evidence="5" key="2">
    <citation type="submission" date="2025-08" db="UniProtKB">
        <authorList>
            <consortium name="Ensembl"/>
        </authorList>
    </citation>
    <scope>IDENTIFICATION</scope>
</reference>
<dbReference type="FunFam" id="1.20.58.60:FF:000003">
    <property type="entry name" value="Actinin, alpha 1"/>
    <property type="match status" value="1"/>
</dbReference>
<sequence length="766" mass="87922">IDNIEEDFRDGLKLMLLLEVISGERLPKPERGKMRVHKINNVNKALDFIASKGVKLVSIGAEEIVDGNAKMTLGMIWTIILRFAIQDISLYVLIGGPNFFLCPPRRHAQHICSLCHSWKDGLAFNALIHRHRPDLIDYDSLRKDDPVTNLNNAFEVAEKHLDIPKMLDAEDIVNTARPDEKAIMTYVSSFYHAFSGAQKAETAANRICKVLAVNQENEQMMEDYEKLASDLLEWIRRTIPWLENRTQEKTVNDMQAKQEDFRDYRCVHKPPKVQEKCQLEISFNTLQTKLRLSSRPAFMPSEGRMVSDINGAWHTLEGAEKGYEEWILSEIRRLERLEHLAEKFHQKAAIHESWTDGKEAMLTQKDYETSTLSEVKALLKKHEAFESDLAAHQDRVEQIAAIAQELNELDYYDSASVNTRCQKICDQWDVLGALTQSRKESLERTEKQLESIDELYLEYAKRAAPFNNWMEGAMEDLQDMFIVHNIEEIQGLITAHEQFKSTLPEANKEREAIQAIQAEVQKIAQSNGIKLSGANPYTTITPESIDNKWEKAMQMVPQRDSALQEELNKQNSNDTLRAKFATQANAVGAYIQAKMEEIGRISIEMNGTLEDQLTNLKDYQDTIISYQPEINTLEGDHQLIQEALIFDNQYTSYTMEHLRVGWEQLLTTIARTINEVENQILTRDAKGISQEQLFEYRASFNHFDKVRAPSSGLTAASPHRCCPFYADEVSVLGLRAKQNIIIYNRMCKNIKQMVLKGIFRCKFNPL</sequence>
<organism evidence="5 6">
    <name type="scientific">Sparus aurata</name>
    <name type="common">Gilthead sea bream</name>
    <dbReference type="NCBI Taxonomy" id="8175"/>
    <lineage>
        <taxon>Eukaryota</taxon>
        <taxon>Metazoa</taxon>
        <taxon>Chordata</taxon>
        <taxon>Craniata</taxon>
        <taxon>Vertebrata</taxon>
        <taxon>Euteleostomi</taxon>
        <taxon>Actinopterygii</taxon>
        <taxon>Neopterygii</taxon>
        <taxon>Teleostei</taxon>
        <taxon>Neoteleostei</taxon>
        <taxon>Acanthomorphata</taxon>
        <taxon>Eupercaria</taxon>
        <taxon>Spariformes</taxon>
        <taxon>Sparidae</taxon>
        <taxon>Sparus</taxon>
    </lineage>
</organism>
<dbReference type="PROSITE" id="PS00020">
    <property type="entry name" value="ACTININ_2"/>
    <property type="match status" value="1"/>
</dbReference>
<reference evidence="5" key="3">
    <citation type="submission" date="2025-09" db="UniProtKB">
        <authorList>
            <consortium name="Ensembl"/>
        </authorList>
    </citation>
    <scope>IDENTIFICATION</scope>
</reference>
<dbReference type="Ensembl" id="ENSSAUT00010039488.1">
    <property type="protein sequence ID" value="ENSSAUP00010037482.1"/>
    <property type="gene ID" value="ENSSAUG00010008667.1"/>
</dbReference>
<keyword evidence="6" id="KW-1185">Reference proteome</keyword>
<dbReference type="SUPFAM" id="SSF46966">
    <property type="entry name" value="Spectrin repeat"/>
    <property type="match status" value="4"/>
</dbReference>
<dbReference type="InterPro" id="IPR036872">
    <property type="entry name" value="CH_dom_sf"/>
</dbReference>
<dbReference type="InterPro" id="IPR001715">
    <property type="entry name" value="CH_dom"/>
</dbReference>
<proteinExistence type="predicted"/>
<dbReference type="PROSITE" id="PS50021">
    <property type="entry name" value="CH"/>
    <property type="match status" value="2"/>
</dbReference>
<dbReference type="FunFam" id="1.10.418.10:FF:000088">
    <property type="entry name" value="Alpha-actinin, sarcomeric"/>
    <property type="match status" value="1"/>
</dbReference>
<dbReference type="CDD" id="cd21214">
    <property type="entry name" value="CH_ACTN_rpt1"/>
    <property type="match status" value="1"/>
</dbReference>
<evidence type="ECO:0000313" key="5">
    <source>
        <dbReference type="Ensembl" id="ENSSAUP00010037482.1"/>
    </source>
</evidence>
<evidence type="ECO:0000256" key="1">
    <source>
        <dbReference type="ARBA" id="ARBA00022737"/>
    </source>
</evidence>
<evidence type="ECO:0000256" key="3">
    <source>
        <dbReference type="SAM" id="Coils"/>
    </source>
</evidence>
<evidence type="ECO:0000313" key="6">
    <source>
        <dbReference type="Proteomes" id="UP000472265"/>
    </source>
</evidence>
<dbReference type="Pfam" id="PF00435">
    <property type="entry name" value="Spectrin"/>
    <property type="match status" value="4"/>
</dbReference>
<dbReference type="CDD" id="cd00176">
    <property type="entry name" value="SPEC"/>
    <property type="match status" value="1"/>
</dbReference>
<feature type="coiled-coil region" evidence="3">
    <location>
        <begin position="375"/>
        <end position="409"/>
    </location>
</feature>
<dbReference type="SMART" id="SM00033">
    <property type="entry name" value="CH"/>
    <property type="match status" value="2"/>
</dbReference>
<dbReference type="AlphaFoldDB" id="A0A671WHK0"/>
<dbReference type="Gene3D" id="1.10.418.10">
    <property type="entry name" value="Calponin-like domain"/>
    <property type="match status" value="2"/>
</dbReference>
<dbReference type="InterPro" id="IPR018159">
    <property type="entry name" value="Spectrin/alpha-actinin"/>
</dbReference>
<evidence type="ECO:0000256" key="2">
    <source>
        <dbReference type="ARBA" id="ARBA00023203"/>
    </source>
</evidence>
<feature type="domain" description="Calponin-homology (CH)" evidence="4">
    <location>
        <begin position="1"/>
        <end position="84"/>
    </location>
</feature>
<accession>A0A671WHK0</accession>
<dbReference type="PANTHER" id="PTHR11915">
    <property type="entry name" value="SPECTRIN/FILAMIN RELATED CYTOSKELETAL PROTEIN"/>
    <property type="match status" value="1"/>
</dbReference>
<dbReference type="InterPro" id="IPR001589">
    <property type="entry name" value="Actinin_actin-bd_CS"/>
</dbReference>
<keyword evidence="1" id="KW-0677">Repeat</keyword>
<dbReference type="SUPFAM" id="SSF47576">
    <property type="entry name" value="Calponin-homology domain, CH-domain"/>
    <property type="match status" value="1"/>
</dbReference>